<sequence>MPRTVTATALRSRLFTPPPTLRTAAYSRTFSASSSCRSGNEGAIFESVLSRDMLSNQIILDTLHNSGLPWAAAIPVTAILVRMVILHWPAKNQQKLNNVSRRLIPLLRARGDLHAAEGKKQNSGRGREYSKRESRIAFMIRNAIKTPMRSIIYDVKSRRQLRQVLGLPRYQWYGLLNFGVLVYFSEVLRVKCGMSAGLISTGLSPIYKVWAWLRYGGSPPVSDAFVTTTTAAAPASPISNTFNEIIDGTPFLPSADVIKAPDSISTASLSDPSMHLEGLPWITDLAISDPTFILPMMMSASMMLPVILEARANTSQKRTTALTSSAMENKGKWVDLNFFQRIRISIGFLMFFISMNWPSGVVLYVATSMAAGAFHRGLLKRMIAPPPLISPCKRPIRSKIKSRWSEI</sequence>
<evidence type="ECO:0000256" key="5">
    <source>
        <dbReference type="ARBA" id="ARBA00023136"/>
    </source>
</evidence>
<dbReference type="Proteomes" id="UP000799441">
    <property type="component" value="Unassembled WGS sequence"/>
</dbReference>
<organism evidence="7 8">
    <name type="scientific">Polychaeton citri CBS 116435</name>
    <dbReference type="NCBI Taxonomy" id="1314669"/>
    <lineage>
        <taxon>Eukaryota</taxon>
        <taxon>Fungi</taxon>
        <taxon>Dikarya</taxon>
        <taxon>Ascomycota</taxon>
        <taxon>Pezizomycotina</taxon>
        <taxon>Dothideomycetes</taxon>
        <taxon>Dothideomycetidae</taxon>
        <taxon>Capnodiales</taxon>
        <taxon>Capnodiaceae</taxon>
        <taxon>Polychaeton</taxon>
    </lineage>
</organism>
<comment type="subcellular location">
    <subcellularLocation>
        <location evidence="1">Membrane</location>
        <topology evidence="1">Multi-pass membrane protein</topology>
    </subcellularLocation>
</comment>
<comment type="caution">
    <text evidence="7">The sequence shown here is derived from an EMBL/GenBank/DDBJ whole genome shotgun (WGS) entry which is preliminary data.</text>
</comment>
<keyword evidence="5 6" id="KW-0472">Membrane</keyword>
<dbReference type="OrthoDB" id="2148490at2759"/>
<dbReference type="PANTHER" id="PTHR12428:SF65">
    <property type="entry name" value="CYTOCHROME C OXIDASE ASSEMBLY PROTEIN COX18, MITOCHONDRIAL"/>
    <property type="match status" value="1"/>
</dbReference>
<feature type="transmembrane region" description="Helical" evidence="6">
    <location>
        <begin position="333"/>
        <end position="355"/>
    </location>
</feature>
<dbReference type="GO" id="GO:0032979">
    <property type="term" value="P:protein insertion into mitochondrial inner membrane from matrix"/>
    <property type="evidence" value="ECO:0007669"/>
    <property type="project" value="TreeGrafter"/>
</dbReference>
<keyword evidence="3 6" id="KW-0812">Transmembrane</keyword>
<evidence type="ECO:0000256" key="6">
    <source>
        <dbReference type="SAM" id="Phobius"/>
    </source>
</evidence>
<proteinExistence type="inferred from homology"/>
<keyword evidence="4 6" id="KW-1133">Transmembrane helix</keyword>
<evidence type="ECO:0000256" key="2">
    <source>
        <dbReference type="ARBA" id="ARBA00009877"/>
    </source>
</evidence>
<evidence type="ECO:0000256" key="1">
    <source>
        <dbReference type="ARBA" id="ARBA00004141"/>
    </source>
</evidence>
<gene>
    <name evidence="7" type="ORF">K431DRAFT_284015</name>
</gene>
<dbReference type="AlphaFoldDB" id="A0A9P4UQ06"/>
<name>A0A9P4UQ06_9PEZI</name>
<dbReference type="InterPro" id="IPR001708">
    <property type="entry name" value="YidC/ALB3/OXA1/COX18"/>
</dbReference>
<accession>A0A9P4UQ06</accession>
<dbReference type="GO" id="GO:0032977">
    <property type="term" value="F:membrane insertase activity"/>
    <property type="evidence" value="ECO:0007669"/>
    <property type="project" value="InterPro"/>
</dbReference>
<evidence type="ECO:0000256" key="3">
    <source>
        <dbReference type="ARBA" id="ARBA00022692"/>
    </source>
</evidence>
<evidence type="ECO:0000256" key="4">
    <source>
        <dbReference type="ARBA" id="ARBA00022989"/>
    </source>
</evidence>
<keyword evidence="8" id="KW-1185">Reference proteome</keyword>
<comment type="similarity">
    <text evidence="2">Belongs to the OXA1/ALB3/YidC family.</text>
</comment>
<reference evidence="7" key="1">
    <citation type="journal article" date="2020" name="Stud. Mycol.">
        <title>101 Dothideomycetes genomes: a test case for predicting lifestyles and emergence of pathogens.</title>
        <authorList>
            <person name="Haridas S."/>
            <person name="Albert R."/>
            <person name="Binder M."/>
            <person name="Bloem J."/>
            <person name="Labutti K."/>
            <person name="Salamov A."/>
            <person name="Andreopoulos B."/>
            <person name="Baker S."/>
            <person name="Barry K."/>
            <person name="Bills G."/>
            <person name="Bluhm B."/>
            <person name="Cannon C."/>
            <person name="Castanera R."/>
            <person name="Culley D."/>
            <person name="Daum C."/>
            <person name="Ezra D."/>
            <person name="Gonzalez J."/>
            <person name="Henrissat B."/>
            <person name="Kuo A."/>
            <person name="Liang C."/>
            <person name="Lipzen A."/>
            <person name="Lutzoni F."/>
            <person name="Magnuson J."/>
            <person name="Mondo S."/>
            <person name="Nolan M."/>
            <person name="Ohm R."/>
            <person name="Pangilinan J."/>
            <person name="Park H.-J."/>
            <person name="Ramirez L."/>
            <person name="Alfaro M."/>
            <person name="Sun H."/>
            <person name="Tritt A."/>
            <person name="Yoshinaga Y."/>
            <person name="Zwiers L.-H."/>
            <person name="Turgeon B."/>
            <person name="Goodwin S."/>
            <person name="Spatafora J."/>
            <person name="Crous P."/>
            <person name="Grigoriev I."/>
        </authorList>
    </citation>
    <scope>NUCLEOTIDE SEQUENCE</scope>
    <source>
        <strain evidence="7">CBS 116435</strain>
    </source>
</reference>
<evidence type="ECO:0000313" key="8">
    <source>
        <dbReference type="Proteomes" id="UP000799441"/>
    </source>
</evidence>
<dbReference type="GO" id="GO:0005743">
    <property type="term" value="C:mitochondrial inner membrane"/>
    <property type="evidence" value="ECO:0007669"/>
    <property type="project" value="TreeGrafter"/>
</dbReference>
<dbReference type="EMBL" id="MU003783">
    <property type="protein sequence ID" value="KAF2722324.1"/>
    <property type="molecule type" value="Genomic_DNA"/>
</dbReference>
<evidence type="ECO:0000313" key="7">
    <source>
        <dbReference type="EMBL" id="KAF2722324.1"/>
    </source>
</evidence>
<protein>
    <submittedName>
        <fullName evidence="7">Uncharacterized protein</fullName>
    </submittedName>
</protein>
<dbReference type="PANTHER" id="PTHR12428">
    <property type="entry name" value="OXA1"/>
    <property type="match status" value="1"/>
</dbReference>